<name>A0A0N5C1I6_STREA</name>
<evidence type="ECO:0000256" key="2">
    <source>
        <dbReference type="ARBA" id="ARBA00022741"/>
    </source>
</evidence>
<dbReference type="GO" id="GO:0005524">
    <property type="term" value="F:ATP binding"/>
    <property type="evidence" value="ECO:0007669"/>
    <property type="project" value="UniProtKB-KW"/>
</dbReference>
<keyword evidence="2" id="KW-0547">Nucleotide-binding</keyword>
<dbReference type="AlphaFoldDB" id="A0A0N5C1I6"/>
<proteinExistence type="inferred from homology"/>
<keyword evidence="3" id="KW-0067">ATP-binding</keyword>
<dbReference type="NCBIfam" id="NF040713">
    <property type="entry name" value="ZapE"/>
    <property type="match status" value="1"/>
</dbReference>
<sequence length="317" mass="36590">MQKFHKQLHQLKLSLNSNSRSSHKEHLDLVPKIADEIVDRSKLLCLDELQVTDIADAMILKRLFNELFDRGLVLFCTSNRIPDDLYKNGLQRHQFIPFIDLIKDRCIVLNLDSKIDYRTLTASKGPNRCYHLNDNKETSNILDNTFKLLITKENEKVGKRIFNVLNRNIQVSKCAGGVADFNFEDLCVKPLGAMDYLVLANTFHSIIVRNVPQFNQTLLSECRRFITMIDTFYDQKVRVILSADVPLQNLFDMDQKNEGLSDSQRFLMDDLQIKDKDESAAASIFTGAEELFAFDRTKSRLTEMSSDSYWKHREPSG</sequence>
<dbReference type="Gene3D" id="3.40.50.300">
    <property type="entry name" value="P-loop containing nucleotide triphosphate hydrolases"/>
    <property type="match status" value="1"/>
</dbReference>
<dbReference type="GO" id="GO:0016887">
    <property type="term" value="F:ATP hydrolysis activity"/>
    <property type="evidence" value="ECO:0007669"/>
    <property type="project" value="InterPro"/>
</dbReference>
<accession>A0A0N5C1I6</accession>
<dbReference type="STRING" id="174720.A0A0N5C1I6"/>
<reference evidence="5" key="1">
    <citation type="submission" date="2017-02" db="UniProtKB">
        <authorList>
            <consortium name="WormBaseParasite"/>
        </authorList>
    </citation>
    <scope>IDENTIFICATION</scope>
</reference>
<dbReference type="PANTHER" id="PTHR12169:SF6">
    <property type="entry name" value="AFG1-LIKE ATPASE"/>
    <property type="match status" value="1"/>
</dbReference>
<dbReference type="SUPFAM" id="SSF52540">
    <property type="entry name" value="P-loop containing nucleoside triphosphate hydrolases"/>
    <property type="match status" value="1"/>
</dbReference>
<dbReference type="Pfam" id="PF03969">
    <property type="entry name" value="AFG1_ATPase"/>
    <property type="match status" value="1"/>
</dbReference>
<dbReference type="PANTHER" id="PTHR12169">
    <property type="entry name" value="ATPASE N2B"/>
    <property type="match status" value="1"/>
</dbReference>
<evidence type="ECO:0000313" key="4">
    <source>
        <dbReference type="Proteomes" id="UP000046392"/>
    </source>
</evidence>
<dbReference type="Proteomes" id="UP000046392">
    <property type="component" value="Unplaced"/>
</dbReference>
<dbReference type="WBParaSite" id="SPAL_0001185900.1">
    <property type="protein sequence ID" value="SPAL_0001185900.1"/>
    <property type="gene ID" value="SPAL_0001185900"/>
</dbReference>
<protein>
    <submittedName>
        <fullName evidence="5">ATPase N2B</fullName>
    </submittedName>
</protein>
<dbReference type="InterPro" id="IPR027417">
    <property type="entry name" value="P-loop_NTPase"/>
</dbReference>
<evidence type="ECO:0000256" key="1">
    <source>
        <dbReference type="ARBA" id="ARBA00010322"/>
    </source>
</evidence>
<organism evidence="4 5">
    <name type="scientific">Strongyloides papillosus</name>
    <name type="common">Intestinal threadworm</name>
    <dbReference type="NCBI Taxonomy" id="174720"/>
    <lineage>
        <taxon>Eukaryota</taxon>
        <taxon>Metazoa</taxon>
        <taxon>Ecdysozoa</taxon>
        <taxon>Nematoda</taxon>
        <taxon>Chromadorea</taxon>
        <taxon>Rhabditida</taxon>
        <taxon>Tylenchina</taxon>
        <taxon>Panagrolaimomorpha</taxon>
        <taxon>Strongyloidoidea</taxon>
        <taxon>Strongyloididae</taxon>
        <taxon>Strongyloides</taxon>
    </lineage>
</organism>
<dbReference type="InterPro" id="IPR005654">
    <property type="entry name" value="ATPase_AFG1-like"/>
</dbReference>
<evidence type="ECO:0000256" key="3">
    <source>
        <dbReference type="ARBA" id="ARBA00022840"/>
    </source>
</evidence>
<keyword evidence="4" id="KW-1185">Reference proteome</keyword>
<comment type="similarity">
    <text evidence="1">Belongs to the AFG1 ATPase family.</text>
</comment>
<dbReference type="GO" id="GO:0005739">
    <property type="term" value="C:mitochondrion"/>
    <property type="evidence" value="ECO:0007669"/>
    <property type="project" value="TreeGrafter"/>
</dbReference>
<evidence type="ECO:0000313" key="5">
    <source>
        <dbReference type="WBParaSite" id="SPAL_0001185900.1"/>
    </source>
</evidence>